<evidence type="ECO:0000256" key="9">
    <source>
        <dbReference type="RuleBase" id="RU004006"/>
    </source>
</evidence>
<dbReference type="GO" id="GO:0019843">
    <property type="term" value="F:rRNA binding"/>
    <property type="evidence" value="ECO:0007669"/>
    <property type="project" value="UniProtKB-UniRule"/>
</dbReference>
<sequence length="120" mass="13366">MITASLKNYRISPRKIRLVADMIRGKNVNSAKTILTNAVKKAKHPLRDLLDSAIANASHNQKIDSENLFVREIRVDQGFVMKRSMPVSHGSAHPIKKRTSNISIVLASRAIKLAKPEISK</sequence>
<proteinExistence type="inferred from homology"/>
<evidence type="ECO:0000256" key="6">
    <source>
        <dbReference type="ARBA" id="ARBA00035207"/>
    </source>
</evidence>
<dbReference type="InterPro" id="IPR036394">
    <property type="entry name" value="Ribosomal_uL22_sf"/>
</dbReference>
<dbReference type="InterPro" id="IPR001063">
    <property type="entry name" value="Ribosomal_uL22"/>
</dbReference>
<evidence type="ECO:0000313" key="11">
    <source>
        <dbReference type="EMBL" id="OHA29110.1"/>
    </source>
</evidence>
<keyword evidence="3 7" id="KW-0694">RNA-binding</keyword>
<dbReference type="Pfam" id="PF00237">
    <property type="entry name" value="Ribosomal_L22"/>
    <property type="match status" value="1"/>
</dbReference>
<dbReference type="EMBL" id="MHRT01000005">
    <property type="protein sequence ID" value="OHA29110.1"/>
    <property type="molecule type" value="Genomic_DNA"/>
</dbReference>
<reference evidence="11 12" key="1">
    <citation type="journal article" date="2016" name="Nat. Commun.">
        <title>Thousands of microbial genomes shed light on interconnected biogeochemical processes in an aquifer system.</title>
        <authorList>
            <person name="Anantharaman K."/>
            <person name="Brown C.T."/>
            <person name="Hug L.A."/>
            <person name="Sharon I."/>
            <person name="Castelle C.J."/>
            <person name="Probst A.J."/>
            <person name="Thomas B.C."/>
            <person name="Singh A."/>
            <person name="Wilkins M.J."/>
            <person name="Karaoz U."/>
            <person name="Brodie E.L."/>
            <person name="Williams K.H."/>
            <person name="Hubbard S.S."/>
            <person name="Banfield J.F."/>
        </authorList>
    </citation>
    <scope>NUCLEOTIDE SEQUENCE [LARGE SCALE GENOMIC DNA]</scope>
</reference>
<evidence type="ECO:0000256" key="10">
    <source>
        <dbReference type="RuleBase" id="RU004008"/>
    </source>
</evidence>
<evidence type="ECO:0000313" key="12">
    <source>
        <dbReference type="Proteomes" id="UP000178089"/>
    </source>
</evidence>
<evidence type="ECO:0000256" key="1">
    <source>
        <dbReference type="ARBA" id="ARBA00009451"/>
    </source>
</evidence>
<keyword evidence="4 7" id="KW-0689">Ribosomal protein</keyword>
<evidence type="ECO:0000256" key="3">
    <source>
        <dbReference type="ARBA" id="ARBA00022884"/>
    </source>
</evidence>
<dbReference type="SUPFAM" id="SSF54843">
    <property type="entry name" value="Ribosomal protein L22"/>
    <property type="match status" value="1"/>
</dbReference>
<dbReference type="InterPro" id="IPR005727">
    <property type="entry name" value="Ribosomal_uL22_bac/chlpt-type"/>
</dbReference>
<dbReference type="GO" id="GO:0003735">
    <property type="term" value="F:structural constituent of ribosome"/>
    <property type="evidence" value="ECO:0007669"/>
    <property type="project" value="InterPro"/>
</dbReference>
<evidence type="ECO:0000256" key="5">
    <source>
        <dbReference type="ARBA" id="ARBA00023274"/>
    </source>
</evidence>
<dbReference type="PANTHER" id="PTHR13501:SF8">
    <property type="entry name" value="LARGE RIBOSOMAL SUBUNIT PROTEIN UL22M"/>
    <property type="match status" value="1"/>
</dbReference>
<evidence type="ECO:0000256" key="8">
    <source>
        <dbReference type="RuleBase" id="RU004005"/>
    </source>
</evidence>
<protein>
    <recommendedName>
        <fullName evidence="6 7">Large ribosomal subunit protein uL22</fullName>
    </recommendedName>
</protein>
<organism evidence="11 12">
    <name type="scientific">Candidatus Taylorbacteria bacterium RIFCSPHIGHO2_12_FULL_45_16</name>
    <dbReference type="NCBI Taxonomy" id="1802315"/>
    <lineage>
        <taxon>Bacteria</taxon>
        <taxon>Candidatus Tayloriibacteriota</taxon>
    </lineage>
</organism>
<gene>
    <name evidence="7" type="primary">rplV</name>
    <name evidence="11" type="ORF">A3F51_00610</name>
</gene>
<evidence type="ECO:0000256" key="4">
    <source>
        <dbReference type="ARBA" id="ARBA00022980"/>
    </source>
</evidence>
<name>A0A1G2MZ01_9BACT</name>
<accession>A0A1G2MZ01</accession>
<dbReference type="CDD" id="cd00336">
    <property type="entry name" value="Ribosomal_L22"/>
    <property type="match status" value="1"/>
</dbReference>
<keyword evidence="2 7" id="KW-0699">rRNA-binding</keyword>
<comment type="subunit">
    <text evidence="7 9">Part of the 50S ribosomal subunit.</text>
</comment>
<dbReference type="PANTHER" id="PTHR13501">
    <property type="entry name" value="CHLOROPLAST 50S RIBOSOMAL PROTEIN L22-RELATED"/>
    <property type="match status" value="1"/>
</dbReference>
<dbReference type="InterPro" id="IPR047867">
    <property type="entry name" value="Ribosomal_uL22_bac/org-type"/>
</dbReference>
<dbReference type="HAMAP" id="MF_01331_B">
    <property type="entry name" value="Ribosomal_uL22_B"/>
    <property type="match status" value="1"/>
</dbReference>
<comment type="similarity">
    <text evidence="1 7 8">Belongs to the universal ribosomal protein uL22 family.</text>
</comment>
<dbReference type="GO" id="GO:0022625">
    <property type="term" value="C:cytosolic large ribosomal subunit"/>
    <property type="evidence" value="ECO:0007669"/>
    <property type="project" value="TreeGrafter"/>
</dbReference>
<dbReference type="Proteomes" id="UP000178089">
    <property type="component" value="Unassembled WGS sequence"/>
</dbReference>
<dbReference type="Gene3D" id="3.90.470.10">
    <property type="entry name" value="Ribosomal protein L22/L17"/>
    <property type="match status" value="1"/>
</dbReference>
<comment type="function">
    <text evidence="7">The globular domain of the protein is located near the polypeptide exit tunnel on the outside of the subunit, while an extended beta-hairpin is found that lines the wall of the exit tunnel in the center of the 70S ribosome.</text>
</comment>
<dbReference type="AlphaFoldDB" id="A0A1G2MZ01"/>
<evidence type="ECO:0000256" key="2">
    <source>
        <dbReference type="ARBA" id="ARBA00022730"/>
    </source>
</evidence>
<dbReference type="NCBIfam" id="TIGR01044">
    <property type="entry name" value="rplV_bact"/>
    <property type="match status" value="1"/>
</dbReference>
<keyword evidence="5 7" id="KW-0687">Ribonucleoprotein</keyword>
<dbReference type="GO" id="GO:0006412">
    <property type="term" value="P:translation"/>
    <property type="evidence" value="ECO:0007669"/>
    <property type="project" value="UniProtKB-UniRule"/>
</dbReference>
<comment type="function">
    <text evidence="7 10">This protein binds specifically to 23S rRNA; its binding is stimulated by other ribosomal proteins, e.g., L4, L17, and L20. It is important during the early stages of 50S assembly. It makes multiple contacts with different domains of the 23S rRNA in the assembled 50S subunit and ribosome.</text>
</comment>
<dbReference type="STRING" id="1802315.A3F51_00610"/>
<evidence type="ECO:0000256" key="7">
    <source>
        <dbReference type="HAMAP-Rule" id="MF_01331"/>
    </source>
</evidence>
<comment type="caution">
    <text evidence="11">The sequence shown here is derived from an EMBL/GenBank/DDBJ whole genome shotgun (WGS) entry which is preliminary data.</text>
</comment>